<dbReference type="PANTHER" id="PTHR47679:SF2">
    <property type="entry name" value="C-TERMINAL OF ROC (COR) DOMAIN-CONTAINING PROTEIN"/>
    <property type="match status" value="1"/>
</dbReference>
<name>A0A2G9TWG6_TELCI</name>
<accession>A0A2G9TWG6</accession>
<evidence type="ECO:0000256" key="2">
    <source>
        <dbReference type="ARBA" id="ARBA00022741"/>
    </source>
</evidence>
<dbReference type="Gene3D" id="3.30.200.20">
    <property type="entry name" value="Phosphorylase Kinase, domain 1"/>
    <property type="match status" value="1"/>
</dbReference>
<dbReference type="Gene3D" id="3.40.50.300">
    <property type="entry name" value="P-loop containing nucleotide triphosphate hydrolases"/>
    <property type="match status" value="1"/>
</dbReference>
<dbReference type="Proteomes" id="UP000230423">
    <property type="component" value="Unassembled WGS sequence"/>
</dbReference>
<evidence type="ECO:0000256" key="1">
    <source>
        <dbReference type="ARBA" id="ARBA00022737"/>
    </source>
</evidence>
<sequence>MEVRSKEQKGEAALGPIAFSAWDFTGQREYHATHHYFLTRRTLYVVVWRVIDGDLALHDVQRWLINIQARAPNSCVVLVGTHIDQISSNPTKFPHGFLEEMENKVRSRFMIVDADKHGLPRVLDLVLVNGKAKSDIKNLLNVIYNSGWEVRIGKERALDQQIPSAYIAMLKVVRELHADLRKDGTSAIMTAEQFRDRTKQRMVSKFGRTFRDDIEFRGVCAFLHDSGEIVHFEDAALRQLIFVDPVWLADYLAAIVALRIIGDENVMRAVECVFATKVRSDTARLQQICNSQLKAEWIVWQTGIEAEVRDLDYTLLNFRTRDEQKRWRTFPLDQYALVEMLFPALSVTIIDKDHKMTISTEGEGSTKLLALVVDLLDTLLEDWYPAIGTRFVHSSEGDLLVNRFVPCSKCASEITTEVQRARDDADLSSRKSSAGVRGSKTTGDISTLYVIHCFTIEECMLAGREYGWLECPSHSGVHMRGVAPDTVFVDIESSLVIRTEQIRRGRLLGRGAFGFVFRATVKLQSGELCEIAQKMLEPVDPGPGARPSALAAYKVSCKIATSISTCEFETQSFCAHEKKNK</sequence>
<reference evidence="4 5" key="1">
    <citation type="submission" date="2015-09" db="EMBL/GenBank/DDBJ databases">
        <title>Draft genome of the parasitic nematode Teladorsagia circumcincta isolate WARC Sus (inbred).</title>
        <authorList>
            <person name="Mitreva M."/>
        </authorList>
    </citation>
    <scope>NUCLEOTIDE SEQUENCE [LARGE SCALE GENOMIC DNA]</scope>
    <source>
        <strain evidence="4 5">S</strain>
    </source>
</reference>
<dbReference type="PANTHER" id="PTHR47679">
    <property type="entry name" value="PROTEIN TORNADO 1"/>
    <property type="match status" value="1"/>
</dbReference>
<dbReference type="InterPro" id="IPR027417">
    <property type="entry name" value="P-loop_NTPase"/>
</dbReference>
<gene>
    <name evidence="4" type="ORF">TELCIR_16091</name>
</gene>
<dbReference type="InterPro" id="IPR020859">
    <property type="entry name" value="ROC"/>
</dbReference>
<keyword evidence="5" id="KW-1185">Reference proteome</keyword>
<organism evidence="4 5">
    <name type="scientific">Teladorsagia circumcincta</name>
    <name type="common">Brown stomach worm</name>
    <name type="synonym">Ostertagia circumcincta</name>
    <dbReference type="NCBI Taxonomy" id="45464"/>
    <lineage>
        <taxon>Eukaryota</taxon>
        <taxon>Metazoa</taxon>
        <taxon>Ecdysozoa</taxon>
        <taxon>Nematoda</taxon>
        <taxon>Chromadorea</taxon>
        <taxon>Rhabditida</taxon>
        <taxon>Rhabditina</taxon>
        <taxon>Rhabditomorpha</taxon>
        <taxon>Strongyloidea</taxon>
        <taxon>Trichostrongylidae</taxon>
        <taxon>Teladorsagia</taxon>
    </lineage>
</organism>
<dbReference type="EMBL" id="KZ352216">
    <property type="protein sequence ID" value="PIO62356.1"/>
    <property type="molecule type" value="Genomic_DNA"/>
</dbReference>
<dbReference type="AlphaFoldDB" id="A0A2G9TWG6"/>
<dbReference type="PROSITE" id="PS51424">
    <property type="entry name" value="ROC"/>
    <property type="match status" value="1"/>
</dbReference>
<keyword evidence="1" id="KW-0677">Repeat</keyword>
<evidence type="ECO:0000259" key="3">
    <source>
        <dbReference type="PROSITE" id="PS51424"/>
    </source>
</evidence>
<evidence type="ECO:0000313" key="4">
    <source>
        <dbReference type="EMBL" id="PIO62356.1"/>
    </source>
</evidence>
<dbReference type="Pfam" id="PF08477">
    <property type="entry name" value="Roc"/>
    <property type="match status" value="1"/>
</dbReference>
<dbReference type="GO" id="GO:0000166">
    <property type="term" value="F:nucleotide binding"/>
    <property type="evidence" value="ECO:0007669"/>
    <property type="project" value="UniProtKB-KW"/>
</dbReference>
<dbReference type="OrthoDB" id="10252328at2759"/>
<dbReference type="Gene3D" id="3.30.70.1390">
    <property type="entry name" value="ROC domain from the Parkinson's disease-associated leucine-rich repeat kinase 2"/>
    <property type="match status" value="1"/>
</dbReference>
<protein>
    <recommendedName>
        <fullName evidence="3">Roc domain-containing protein</fullName>
    </recommendedName>
</protein>
<dbReference type="SUPFAM" id="SSF52540">
    <property type="entry name" value="P-loop containing nucleoside triphosphate hydrolases"/>
    <property type="match status" value="1"/>
</dbReference>
<evidence type="ECO:0000313" key="5">
    <source>
        <dbReference type="Proteomes" id="UP000230423"/>
    </source>
</evidence>
<keyword evidence="2" id="KW-0547">Nucleotide-binding</keyword>
<proteinExistence type="predicted"/>
<feature type="domain" description="Roc" evidence="3">
    <location>
        <begin position="1"/>
        <end position="150"/>
    </location>
</feature>